<name>A0A1Z4GEA5_9CYAN</name>
<dbReference type="AlphaFoldDB" id="A0A1Z4GEA5"/>
<gene>
    <name evidence="2" type="ORF">NIES21_14760</name>
</gene>
<proteinExistence type="predicted"/>
<sequence length="98" mass="11242">MYQPKPTSEALTQEQILLNQALESLKTLRKKRNKWSRLNFCLSTGSEIDLNDAIDLIEAAQEFLDIDPKLINLNPDDLPPKTWEAQVNFELQLFLGKA</sequence>
<evidence type="ECO:0000313" key="2">
    <source>
        <dbReference type="EMBL" id="BAY15658.1"/>
    </source>
</evidence>
<keyword evidence="1" id="KW-0175">Coiled coil</keyword>
<organism evidence="2 3">
    <name type="scientific">Anabaenopsis circularis NIES-21</name>
    <dbReference type="NCBI Taxonomy" id="1085406"/>
    <lineage>
        <taxon>Bacteria</taxon>
        <taxon>Bacillati</taxon>
        <taxon>Cyanobacteriota</taxon>
        <taxon>Cyanophyceae</taxon>
        <taxon>Nostocales</taxon>
        <taxon>Nodulariaceae</taxon>
        <taxon>Anabaenopsis</taxon>
    </lineage>
</organism>
<feature type="coiled-coil region" evidence="1">
    <location>
        <begin position="11"/>
        <end position="38"/>
    </location>
</feature>
<accession>A0A1Z4GEA5</accession>
<evidence type="ECO:0000256" key="1">
    <source>
        <dbReference type="SAM" id="Coils"/>
    </source>
</evidence>
<dbReference type="OrthoDB" id="9870809at2"/>
<protein>
    <submittedName>
        <fullName evidence="2">Uncharacterized protein</fullName>
    </submittedName>
</protein>
<dbReference type="EMBL" id="AP018174">
    <property type="protein sequence ID" value="BAY15658.1"/>
    <property type="molecule type" value="Genomic_DNA"/>
</dbReference>
<reference evidence="2 3" key="1">
    <citation type="submission" date="2017-06" db="EMBL/GenBank/DDBJ databases">
        <title>Genome sequencing of cyanobaciteial culture collection at National Institute for Environmental Studies (NIES).</title>
        <authorList>
            <person name="Hirose Y."/>
            <person name="Shimura Y."/>
            <person name="Fujisawa T."/>
            <person name="Nakamura Y."/>
            <person name="Kawachi M."/>
        </authorList>
    </citation>
    <scope>NUCLEOTIDE SEQUENCE [LARGE SCALE GENOMIC DNA]</scope>
    <source>
        <strain evidence="2 3">NIES-21</strain>
    </source>
</reference>
<evidence type="ECO:0000313" key="3">
    <source>
        <dbReference type="Proteomes" id="UP000218287"/>
    </source>
</evidence>
<dbReference type="Proteomes" id="UP000218287">
    <property type="component" value="Chromosome"/>
</dbReference>
<keyword evidence="3" id="KW-1185">Reference proteome</keyword>